<keyword evidence="1" id="KW-0812">Transmembrane</keyword>
<keyword evidence="1" id="KW-0472">Membrane</keyword>
<feature type="transmembrane region" description="Helical" evidence="1">
    <location>
        <begin position="72"/>
        <end position="98"/>
    </location>
</feature>
<gene>
    <name evidence="2" type="ORF">METZ01_LOCUS453439</name>
</gene>
<dbReference type="AlphaFoldDB" id="A0A383A065"/>
<protein>
    <submittedName>
        <fullName evidence="2">Uncharacterized protein</fullName>
    </submittedName>
</protein>
<sequence>MFLSHIVISFNESSELGTVHYRELLFSIGRMDIILGYYGHLKEIYFIELLNNFFLPVSLKDVSLTLGYDPHFLIYSLMILGGLPLALTVLIFIVLGVFKNFKIIEERYPVYYYCGLICIFTEMIIWDANNSIFFWAIILYAITISKDSEPPSEAIIDIKSGFQRVSQKN</sequence>
<evidence type="ECO:0000313" key="2">
    <source>
        <dbReference type="EMBL" id="SVE00585.1"/>
    </source>
</evidence>
<accession>A0A383A065</accession>
<evidence type="ECO:0000256" key="1">
    <source>
        <dbReference type="SAM" id="Phobius"/>
    </source>
</evidence>
<keyword evidence="1" id="KW-1133">Transmembrane helix</keyword>
<reference evidence="2" key="1">
    <citation type="submission" date="2018-05" db="EMBL/GenBank/DDBJ databases">
        <authorList>
            <person name="Lanie J.A."/>
            <person name="Ng W.-L."/>
            <person name="Kazmierczak K.M."/>
            <person name="Andrzejewski T.M."/>
            <person name="Davidsen T.M."/>
            <person name="Wayne K.J."/>
            <person name="Tettelin H."/>
            <person name="Glass J.I."/>
            <person name="Rusch D."/>
            <person name="Podicherti R."/>
            <person name="Tsui H.-C.T."/>
            <person name="Winkler M.E."/>
        </authorList>
    </citation>
    <scope>NUCLEOTIDE SEQUENCE</scope>
</reference>
<proteinExistence type="predicted"/>
<feature type="transmembrane region" description="Helical" evidence="1">
    <location>
        <begin position="110"/>
        <end position="142"/>
    </location>
</feature>
<dbReference type="EMBL" id="UINC01187718">
    <property type="protein sequence ID" value="SVE00585.1"/>
    <property type="molecule type" value="Genomic_DNA"/>
</dbReference>
<name>A0A383A065_9ZZZZ</name>
<organism evidence="2">
    <name type="scientific">marine metagenome</name>
    <dbReference type="NCBI Taxonomy" id="408172"/>
    <lineage>
        <taxon>unclassified sequences</taxon>
        <taxon>metagenomes</taxon>
        <taxon>ecological metagenomes</taxon>
    </lineage>
</organism>